<dbReference type="OrthoDB" id="515692at2759"/>
<keyword evidence="4" id="KW-1185">Reference proteome</keyword>
<gene>
    <name evidence="3" type="ORF">B9Z65_6787</name>
</gene>
<accession>A0A2P8AE86</accession>
<dbReference type="Pfam" id="PF24864">
    <property type="entry name" value="DUF7730"/>
    <property type="match status" value="1"/>
</dbReference>
<feature type="region of interest" description="Disordered" evidence="1">
    <location>
        <begin position="58"/>
        <end position="88"/>
    </location>
</feature>
<dbReference type="PANTHER" id="PTHR38790:SF4">
    <property type="entry name" value="2EXR DOMAIN-CONTAINING PROTEIN"/>
    <property type="match status" value="1"/>
</dbReference>
<feature type="domain" description="DUF7730" evidence="2">
    <location>
        <begin position="85"/>
        <end position="294"/>
    </location>
</feature>
<evidence type="ECO:0000259" key="2">
    <source>
        <dbReference type="Pfam" id="PF24864"/>
    </source>
</evidence>
<name>A0A2P8AE86_9PEZI</name>
<dbReference type="Proteomes" id="UP000243723">
    <property type="component" value="Unassembled WGS sequence"/>
</dbReference>
<protein>
    <recommendedName>
        <fullName evidence="2">DUF7730 domain-containing protein</fullName>
    </recommendedName>
</protein>
<sequence length="428" mass="50304">MGNCYMGGELRPEDYVPYVPPPNDIRSRFRRWKENQPKKKKERLLRLQLRLSLLRSSSLPDLPKGRKQLLQSSPSSSPSSQPEHSRESSRLLNLPFEIREQILIAAFGHKQVHLDFDFRYLHLWSGNDDPWNEKLGFRKDRIVATKSEPLQWRWKGAVCWEPENFWEDDCLGRLLGNYQHYPQNIGIMGWLLSCRQGYNEGINILLSTNTIHTRCFDLLINFPSFIRPHYLSMIRSFSMIFTNTQNSYDRQKYGTALQYEDGVLSCPGEVKLFRRITEALPSHLPNLRELKWAVSSFFTMTDENRRPQLVAGYLIPPLEQMVRRYGKQLHCTLHVPRDVYTHLYRETRRQQGDSFCHPGRIMQWSFERRISVTTAKGSEGELTYQLAFGKDGLYNPQKEPCFDAETLVDLVQEARIREFRAQRELEQG</sequence>
<comment type="caution">
    <text evidence="3">The sequence shown here is derived from an EMBL/GenBank/DDBJ whole genome shotgun (WGS) entry which is preliminary data.</text>
</comment>
<dbReference type="EMBL" id="NHZQ01000016">
    <property type="protein sequence ID" value="PSK58772.1"/>
    <property type="molecule type" value="Genomic_DNA"/>
</dbReference>
<proteinExistence type="predicted"/>
<organism evidence="3 4">
    <name type="scientific">Elsinoe australis</name>
    <dbReference type="NCBI Taxonomy" id="40998"/>
    <lineage>
        <taxon>Eukaryota</taxon>
        <taxon>Fungi</taxon>
        <taxon>Dikarya</taxon>
        <taxon>Ascomycota</taxon>
        <taxon>Pezizomycotina</taxon>
        <taxon>Dothideomycetes</taxon>
        <taxon>Dothideomycetidae</taxon>
        <taxon>Myriangiales</taxon>
        <taxon>Elsinoaceae</taxon>
        <taxon>Elsinoe</taxon>
    </lineage>
</organism>
<evidence type="ECO:0000256" key="1">
    <source>
        <dbReference type="SAM" id="MobiDB-lite"/>
    </source>
</evidence>
<dbReference type="PANTHER" id="PTHR38790">
    <property type="entry name" value="2EXR DOMAIN-CONTAINING PROTEIN-RELATED"/>
    <property type="match status" value="1"/>
</dbReference>
<dbReference type="STRING" id="40998.A0A2P8AE86"/>
<reference evidence="3 4" key="1">
    <citation type="submission" date="2017-05" db="EMBL/GenBank/DDBJ databases">
        <title>Draft genome sequence of Elsinoe australis.</title>
        <authorList>
            <person name="Cheng Q."/>
        </authorList>
    </citation>
    <scope>NUCLEOTIDE SEQUENCE [LARGE SCALE GENOMIC DNA]</scope>
    <source>
        <strain evidence="3 4">NL1</strain>
    </source>
</reference>
<feature type="compositionally biased region" description="Low complexity" evidence="1">
    <location>
        <begin position="71"/>
        <end position="82"/>
    </location>
</feature>
<dbReference type="InterPro" id="IPR056632">
    <property type="entry name" value="DUF7730"/>
</dbReference>
<evidence type="ECO:0000313" key="3">
    <source>
        <dbReference type="EMBL" id="PSK58772.1"/>
    </source>
</evidence>
<evidence type="ECO:0000313" key="4">
    <source>
        <dbReference type="Proteomes" id="UP000243723"/>
    </source>
</evidence>
<dbReference type="AlphaFoldDB" id="A0A2P8AE86"/>